<keyword evidence="3" id="KW-0464">Manganese</keyword>
<keyword evidence="8" id="KW-1185">Reference proteome</keyword>
<keyword evidence="5" id="KW-0326">Glycosidase</keyword>
<feature type="domain" description="Carbohydrate kinase PfkB" evidence="6">
    <location>
        <begin position="361"/>
        <end position="602"/>
    </location>
</feature>
<dbReference type="AlphaFoldDB" id="A0AA39FLF4"/>
<dbReference type="SUPFAM" id="SSF110581">
    <property type="entry name" value="Indigoidine synthase A-like"/>
    <property type="match status" value="1"/>
</dbReference>
<evidence type="ECO:0000256" key="3">
    <source>
        <dbReference type="ARBA" id="ARBA00023211"/>
    </source>
</evidence>
<comment type="caution">
    <text evidence="7">The sequence shown here is derived from an EMBL/GenBank/DDBJ whole genome shotgun (WGS) entry which is preliminary data.</text>
</comment>
<evidence type="ECO:0000313" key="8">
    <source>
        <dbReference type="Proteomes" id="UP001168990"/>
    </source>
</evidence>
<dbReference type="GO" id="GO:0006796">
    <property type="term" value="P:phosphate-containing compound metabolic process"/>
    <property type="evidence" value="ECO:0007669"/>
    <property type="project" value="UniProtKB-ARBA"/>
</dbReference>
<keyword evidence="1" id="KW-0479">Metal-binding</keyword>
<dbReference type="InterPro" id="IPR029056">
    <property type="entry name" value="Ribokinase-like"/>
</dbReference>
<evidence type="ECO:0000259" key="6">
    <source>
        <dbReference type="Pfam" id="PF00294"/>
    </source>
</evidence>
<dbReference type="Gene3D" id="3.40.1790.10">
    <property type="entry name" value="Indigoidine synthase domain"/>
    <property type="match status" value="1"/>
</dbReference>
<reference evidence="7" key="1">
    <citation type="journal article" date="2023" name="bioRxiv">
        <title>Scaffold-level genome assemblies of two parasitoid biocontrol wasps reveal the parthenogenesis mechanism and an associated novel virus.</title>
        <authorList>
            <person name="Inwood S."/>
            <person name="Skelly J."/>
            <person name="Guhlin J."/>
            <person name="Harrop T."/>
            <person name="Goldson S."/>
            <person name="Dearden P."/>
        </authorList>
    </citation>
    <scope>NUCLEOTIDE SEQUENCE</scope>
    <source>
        <strain evidence="7">Irish</strain>
        <tissue evidence="7">Whole body</tissue>
    </source>
</reference>
<dbReference type="PANTHER" id="PTHR42909:SF1">
    <property type="entry name" value="CARBOHYDRATE KINASE PFKB DOMAIN-CONTAINING PROTEIN"/>
    <property type="match status" value="1"/>
</dbReference>
<dbReference type="InterPro" id="IPR011611">
    <property type="entry name" value="PfkB_dom"/>
</dbReference>
<dbReference type="GO" id="GO:0004730">
    <property type="term" value="F:pseudouridylate synthase activity"/>
    <property type="evidence" value="ECO:0007669"/>
    <property type="project" value="InterPro"/>
</dbReference>
<name>A0AA39FLF4_9HYME</name>
<evidence type="ECO:0000256" key="2">
    <source>
        <dbReference type="ARBA" id="ARBA00022801"/>
    </source>
</evidence>
<keyword evidence="4" id="KW-0456">Lyase</keyword>
<keyword evidence="2" id="KW-0378">Hydrolase</keyword>
<dbReference type="Pfam" id="PF04227">
    <property type="entry name" value="Indigoidine_A"/>
    <property type="match status" value="1"/>
</dbReference>
<dbReference type="InterPro" id="IPR022830">
    <property type="entry name" value="Indigdn_synthA-like"/>
</dbReference>
<dbReference type="HAMAP" id="MF_01876">
    <property type="entry name" value="PsiMP_glycosidase"/>
    <property type="match status" value="1"/>
</dbReference>
<dbReference type="SUPFAM" id="SSF53613">
    <property type="entry name" value="Ribokinase-like"/>
    <property type="match status" value="1"/>
</dbReference>
<dbReference type="EMBL" id="JAQQBS010000002">
    <property type="protein sequence ID" value="KAK0171780.1"/>
    <property type="molecule type" value="Genomic_DNA"/>
</dbReference>
<evidence type="ECO:0000256" key="4">
    <source>
        <dbReference type="ARBA" id="ARBA00023239"/>
    </source>
</evidence>
<dbReference type="GO" id="GO:0005737">
    <property type="term" value="C:cytoplasm"/>
    <property type="evidence" value="ECO:0007669"/>
    <property type="project" value="TreeGrafter"/>
</dbReference>
<evidence type="ECO:0000256" key="5">
    <source>
        <dbReference type="ARBA" id="ARBA00023295"/>
    </source>
</evidence>
<reference evidence="7" key="2">
    <citation type="submission" date="2023-03" db="EMBL/GenBank/DDBJ databases">
        <authorList>
            <person name="Inwood S.N."/>
            <person name="Skelly J.G."/>
            <person name="Guhlin J."/>
            <person name="Harrop T.W.R."/>
            <person name="Goldson S.G."/>
            <person name="Dearden P.K."/>
        </authorList>
    </citation>
    <scope>NUCLEOTIDE SEQUENCE</scope>
    <source>
        <strain evidence="7">Irish</strain>
        <tissue evidence="7">Whole body</tissue>
    </source>
</reference>
<protein>
    <recommendedName>
        <fullName evidence="6">Carbohydrate kinase PfkB domain-containing protein</fullName>
    </recommendedName>
</protein>
<dbReference type="Pfam" id="PF00294">
    <property type="entry name" value="PfkB"/>
    <property type="match status" value="1"/>
</dbReference>
<dbReference type="GO" id="GO:0016798">
    <property type="term" value="F:hydrolase activity, acting on glycosyl bonds"/>
    <property type="evidence" value="ECO:0007669"/>
    <property type="project" value="UniProtKB-KW"/>
</dbReference>
<accession>A0AA39FLF4</accession>
<gene>
    <name evidence="7" type="ORF">PV328_005185</name>
</gene>
<evidence type="ECO:0000313" key="7">
    <source>
        <dbReference type="EMBL" id="KAK0171780.1"/>
    </source>
</evidence>
<sequence>MTSIILKIGVHNRLIHPQYRTITHRLFNNTFIFGNEVISAKQNNKPIVALESTIITHGMPYPDNFETAIKVEEIVRQRGAVPATIGIINGNIHVGLNEDQINNLAIEANGPKRAIKCSQRDICSIVAAKANGGTTVGGTVTIAHLAGIPVMATGGIGGVHRDAQDTFDISSDLIVLGRTPVAVVCAGIKAILDIPKTLEFLETLGVPVMTVGDAETFPAFYSSTTVDNIKSPAKVSGAIDAAKCINIQKNLGINSGLIFAVPIPQSHSIDPSIIDKFIQIALDELKNHGIHGKNVTPYLLKRVTELTEGKSLASNKALIENNARVAADIAVELFKISMNNNGNSGNVKLRENSGKKLNIAVIGGAVEDTVIHIEDPVVKFDGRTHRGKFLKSYGGVGRNVAAALVALGANGTRFVTAVGDDRAGKYIIESLQDAGETVEKLPNKMTARYTGIIDRNGECHLGIGEMDIFESIDANLIRNNQSIIEQTQIIILDGNPPVETMREVIDIAYNRLLPVWYEPTDVKKVCKIFESNPKWNKVLHFVSPNIKELLKMADYFSIKMSNEPWENITVDEIIDVSKQLAEYIPVVFTTMGPEGLLVTRKGNATDVFYNFTTNSSYEMNNPMTRNQIESRIYPPLLNIDDNINEGYSVSGCGDCLAAGIISGILKGLDEISCVSLGLKAAAISLQSFETTPSTLKNLKS</sequence>
<dbReference type="PANTHER" id="PTHR42909">
    <property type="entry name" value="ZGC:136858"/>
    <property type="match status" value="1"/>
</dbReference>
<proteinExistence type="inferred from homology"/>
<dbReference type="Gene3D" id="3.40.1190.20">
    <property type="match status" value="1"/>
</dbReference>
<organism evidence="7 8">
    <name type="scientific">Microctonus aethiopoides</name>
    <dbReference type="NCBI Taxonomy" id="144406"/>
    <lineage>
        <taxon>Eukaryota</taxon>
        <taxon>Metazoa</taxon>
        <taxon>Ecdysozoa</taxon>
        <taxon>Arthropoda</taxon>
        <taxon>Hexapoda</taxon>
        <taxon>Insecta</taxon>
        <taxon>Pterygota</taxon>
        <taxon>Neoptera</taxon>
        <taxon>Endopterygota</taxon>
        <taxon>Hymenoptera</taxon>
        <taxon>Apocrita</taxon>
        <taxon>Ichneumonoidea</taxon>
        <taxon>Braconidae</taxon>
        <taxon>Euphorinae</taxon>
        <taxon>Microctonus</taxon>
    </lineage>
</organism>
<dbReference type="Proteomes" id="UP001168990">
    <property type="component" value="Unassembled WGS sequence"/>
</dbReference>
<dbReference type="GO" id="GO:0046872">
    <property type="term" value="F:metal ion binding"/>
    <property type="evidence" value="ECO:0007669"/>
    <property type="project" value="UniProtKB-KW"/>
</dbReference>
<evidence type="ECO:0000256" key="1">
    <source>
        <dbReference type="ARBA" id="ARBA00022723"/>
    </source>
</evidence>
<dbReference type="InterPro" id="IPR007342">
    <property type="entry name" value="PsuG"/>
</dbReference>